<feature type="chain" id="PRO_5005326818" evidence="1">
    <location>
        <begin position="17"/>
        <end position="162"/>
    </location>
</feature>
<reference evidence="3" key="2">
    <citation type="submission" date="2017-02" db="UniProtKB">
        <authorList>
            <consortium name="WormBaseParasite"/>
        </authorList>
    </citation>
    <scope>IDENTIFICATION</scope>
</reference>
<accession>A0A0K0DBJ0</accession>
<name>A0A0K0DBJ0_ANGCA</name>
<keyword evidence="2" id="KW-1185">Reference proteome</keyword>
<evidence type="ECO:0000313" key="2">
    <source>
        <dbReference type="Proteomes" id="UP000035642"/>
    </source>
</evidence>
<keyword evidence="1" id="KW-0732">Signal</keyword>
<dbReference type="WBParaSite" id="ACAC_0000780101-mRNA-1">
    <property type="protein sequence ID" value="ACAC_0000780101-mRNA-1"/>
    <property type="gene ID" value="ACAC_0000780101"/>
</dbReference>
<reference evidence="2" key="1">
    <citation type="submission" date="2012-09" db="EMBL/GenBank/DDBJ databases">
        <authorList>
            <person name="Martin A.A."/>
        </authorList>
    </citation>
    <scope>NUCLEOTIDE SEQUENCE</scope>
</reference>
<proteinExistence type="predicted"/>
<protein>
    <submittedName>
        <fullName evidence="3">RxLR effector protein</fullName>
    </submittedName>
</protein>
<feature type="signal peptide" evidence="1">
    <location>
        <begin position="1"/>
        <end position="16"/>
    </location>
</feature>
<organism evidence="2 3">
    <name type="scientific">Angiostrongylus cantonensis</name>
    <name type="common">Rat lungworm</name>
    <dbReference type="NCBI Taxonomy" id="6313"/>
    <lineage>
        <taxon>Eukaryota</taxon>
        <taxon>Metazoa</taxon>
        <taxon>Ecdysozoa</taxon>
        <taxon>Nematoda</taxon>
        <taxon>Chromadorea</taxon>
        <taxon>Rhabditida</taxon>
        <taxon>Rhabditina</taxon>
        <taxon>Rhabditomorpha</taxon>
        <taxon>Strongyloidea</taxon>
        <taxon>Metastrongylidae</taxon>
        <taxon>Angiostrongylus</taxon>
    </lineage>
</organism>
<sequence>MVHLIFLIALTAFVDCLDQSSFLTAHNGVFRALDWTNDELAEVSALHTTASYHKLMRIVALSESDIDDDARRRIEKFMVQKLPPKFLKNFLTDEDKDILLQLHAAGDFHEYALLLFKRLFELPKHQVITALRYFGYNTEADFLGEAECYSCAVIRLSERVGR</sequence>
<evidence type="ECO:0000313" key="3">
    <source>
        <dbReference type="WBParaSite" id="ACAC_0000780101-mRNA-1"/>
    </source>
</evidence>
<evidence type="ECO:0000256" key="1">
    <source>
        <dbReference type="SAM" id="SignalP"/>
    </source>
</evidence>
<dbReference type="AlphaFoldDB" id="A0A0K0DBJ0"/>
<dbReference type="Proteomes" id="UP000035642">
    <property type="component" value="Unassembled WGS sequence"/>
</dbReference>